<comment type="caution">
    <text evidence="7">The sequence shown here is derived from an EMBL/GenBank/DDBJ whole genome shotgun (WGS) entry which is preliminary data.</text>
</comment>
<evidence type="ECO:0000256" key="2">
    <source>
        <dbReference type="ARBA" id="ARBA00022670"/>
    </source>
</evidence>
<dbReference type="PANTHER" id="PTHR47053">
    <property type="entry name" value="MUREIN DD-ENDOPEPTIDASE MEPH-RELATED"/>
    <property type="match status" value="1"/>
</dbReference>
<evidence type="ECO:0000259" key="5">
    <source>
        <dbReference type="PROSITE" id="PS51781"/>
    </source>
</evidence>
<protein>
    <submittedName>
        <fullName evidence="7">C40 family peptidase</fullName>
    </submittedName>
</protein>
<dbReference type="PROSITE" id="PS51935">
    <property type="entry name" value="NLPC_P60"/>
    <property type="match status" value="1"/>
</dbReference>
<evidence type="ECO:0000313" key="7">
    <source>
        <dbReference type="EMBL" id="NHN34582.1"/>
    </source>
</evidence>
<proteinExistence type="inferred from homology"/>
<feature type="domain" description="NlpC/P60" evidence="6">
    <location>
        <begin position="199"/>
        <end position="344"/>
    </location>
</feature>
<dbReference type="Proteomes" id="UP001165962">
    <property type="component" value="Unassembled WGS sequence"/>
</dbReference>
<evidence type="ECO:0000256" key="1">
    <source>
        <dbReference type="ARBA" id="ARBA00007074"/>
    </source>
</evidence>
<name>A0ABX0JDJ9_9BACL</name>
<comment type="similarity">
    <text evidence="1">Belongs to the peptidase C40 family.</text>
</comment>
<gene>
    <name evidence="7" type="ORF">G9U52_32875</name>
</gene>
<keyword evidence="2" id="KW-0645">Protease</keyword>
<organism evidence="7 8">
    <name type="scientific">Paenibacillus agricola</name>
    <dbReference type="NCBI Taxonomy" id="2716264"/>
    <lineage>
        <taxon>Bacteria</taxon>
        <taxon>Bacillati</taxon>
        <taxon>Bacillota</taxon>
        <taxon>Bacilli</taxon>
        <taxon>Bacillales</taxon>
        <taxon>Paenibacillaceae</taxon>
        <taxon>Paenibacillus</taxon>
    </lineage>
</organism>
<dbReference type="InterPro" id="IPR000064">
    <property type="entry name" value="NLP_P60_dom"/>
</dbReference>
<dbReference type="SMART" id="SM00287">
    <property type="entry name" value="SH3b"/>
    <property type="match status" value="2"/>
</dbReference>
<dbReference type="SUPFAM" id="SSF54001">
    <property type="entry name" value="Cysteine proteinases"/>
    <property type="match status" value="1"/>
</dbReference>
<keyword evidence="4" id="KW-0788">Thiol protease</keyword>
<evidence type="ECO:0000313" key="8">
    <source>
        <dbReference type="Proteomes" id="UP001165962"/>
    </source>
</evidence>
<keyword evidence="3" id="KW-0378">Hydrolase</keyword>
<reference evidence="7" key="1">
    <citation type="submission" date="2020-03" db="EMBL/GenBank/DDBJ databases">
        <title>Draft sequencing of Paenibacilllus sp. S3N08.</title>
        <authorList>
            <person name="Kim D.-U."/>
        </authorList>
    </citation>
    <scope>NUCLEOTIDE SEQUENCE</scope>
    <source>
        <strain evidence="7">S3N08</strain>
    </source>
</reference>
<dbReference type="InterPro" id="IPR051202">
    <property type="entry name" value="Peptidase_C40"/>
</dbReference>
<dbReference type="PROSITE" id="PS51781">
    <property type="entry name" value="SH3B"/>
    <property type="match status" value="2"/>
</dbReference>
<dbReference type="PANTHER" id="PTHR47053:SF1">
    <property type="entry name" value="MUREIN DD-ENDOPEPTIDASE MEPH-RELATED"/>
    <property type="match status" value="1"/>
</dbReference>
<dbReference type="Gene3D" id="3.90.1720.10">
    <property type="entry name" value="endopeptidase domain like (from Nostoc punctiforme)"/>
    <property type="match status" value="1"/>
</dbReference>
<feature type="domain" description="SH3b" evidence="5">
    <location>
        <begin position="45"/>
        <end position="110"/>
    </location>
</feature>
<feature type="domain" description="SH3b" evidence="5">
    <location>
        <begin position="124"/>
        <end position="189"/>
    </location>
</feature>
<sequence>MEVPFMPTKLIFLIVAFAISLSLLPMQATVVSAAEIKVNSQATFEPNAIILSSVSFRTQPSTDSPRIRYLVKGERVAVFERVNSYWYKVTDSSKVVGYVSTGSQYIDTTYVEEENQLEADFPSPPNATAVSSVSFRKGPDTNSTRIRYLKKGEQVLILNKTNQYWYNIQDQNGVIGYVSTSSSYLTTSYIEPYKQLSRAVAAQKVIDAGSRYLGVPYEFASSRNDTSTFDCSDFVRQAFLDGIKQQLPGDSRNQAVLVKSIGTTSSNWQQLKKGDLVFFMAYKGYTPASYASVNKATETVTHVGIYLGDGRMLHTYSQASGGVRIDTIAGSQWELRFLFGGSTY</sequence>
<accession>A0ABX0JDJ9</accession>
<dbReference type="Pfam" id="PF00877">
    <property type="entry name" value="NLPC_P60"/>
    <property type="match status" value="1"/>
</dbReference>
<dbReference type="Gene3D" id="2.30.30.40">
    <property type="entry name" value="SH3 Domains"/>
    <property type="match status" value="2"/>
</dbReference>
<evidence type="ECO:0000256" key="3">
    <source>
        <dbReference type="ARBA" id="ARBA00022801"/>
    </source>
</evidence>
<evidence type="ECO:0000259" key="6">
    <source>
        <dbReference type="PROSITE" id="PS51935"/>
    </source>
</evidence>
<dbReference type="Pfam" id="PF08239">
    <property type="entry name" value="SH3_3"/>
    <property type="match status" value="2"/>
</dbReference>
<dbReference type="InterPro" id="IPR003646">
    <property type="entry name" value="SH3-like_bac-type"/>
</dbReference>
<dbReference type="EMBL" id="JAAOIW010000020">
    <property type="protein sequence ID" value="NHN34582.1"/>
    <property type="molecule type" value="Genomic_DNA"/>
</dbReference>
<dbReference type="InterPro" id="IPR038765">
    <property type="entry name" value="Papain-like_cys_pep_sf"/>
</dbReference>
<keyword evidence="8" id="KW-1185">Reference proteome</keyword>
<evidence type="ECO:0000256" key="4">
    <source>
        <dbReference type="ARBA" id="ARBA00022807"/>
    </source>
</evidence>